<dbReference type="EMBL" id="CP147711">
    <property type="protein sequence ID" value="WXC81727.1"/>
    <property type="molecule type" value="Genomic_DNA"/>
</dbReference>
<gene>
    <name evidence="7" type="ORF">WDK88_09000</name>
</gene>
<evidence type="ECO:0000256" key="2">
    <source>
        <dbReference type="ARBA" id="ARBA00022723"/>
    </source>
</evidence>
<keyword evidence="1 4" id="KW-0349">Heme</keyword>
<keyword evidence="3 4" id="KW-0408">Iron</keyword>
<evidence type="ECO:0000256" key="3">
    <source>
        <dbReference type="ARBA" id="ARBA00023004"/>
    </source>
</evidence>
<feature type="chain" id="PRO_5046370938" evidence="5">
    <location>
        <begin position="21"/>
        <end position="295"/>
    </location>
</feature>
<dbReference type="Pfam" id="PF00034">
    <property type="entry name" value="Cytochrom_C"/>
    <property type="match status" value="1"/>
</dbReference>
<evidence type="ECO:0000256" key="1">
    <source>
        <dbReference type="ARBA" id="ARBA00022617"/>
    </source>
</evidence>
<dbReference type="PROSITE" id="PS51007">
    <property type="entry name" value="CYTC"/>
    <property type="match status" value="2"/>
</dbReference>
<dbReference type="PANTHER" id="PTHR35008:SF8">
    <property type="entry name" value="ALCOHOL DEHYDROGENASE CYTOCHROME C SUBUNIT"/>
    <property type="match status" value="1"/>
</dbReference>
<feature type="domain" description="Cytochrome c" evidence="6">
    <location>
        <begin position="172"/>
        <end position="292"/>
    </location>
</feature>
<dbReference type="Proteomes" id="UP001432046">
    <property type="component" value="Chromosome"/>
</dbReference>
<dbReference type="PANTHER" id="PTHR35008">
    <property type="entry name" value="BLL4482 PROTEIN-RELATED"/>
    <property type="match status" value="1"/>
</dbReference>
<dbReference type="InterPro" id="IPR009056">
    <property type="entry name" value="Cyt_c-like_dom"/>
</dbReference>
<dbReference type="RefSeq" id="WP_338821968.1">
    <property type="nucleotide sequence ID" value="NZ_CP147708.1"/>
</dbReference>
<feature type="signal peptide" evidence="5">
    <location>
        <begin position="1"/>
        <end position="20"/>
    </location>
</feature>
<name>A0ABZ2P3C7_9BRAD</name>
<reference evidence="7" key="2">
    <citation type="submission" date="2024-03" db="EMBL/GenBank/DDBJ databases">
        <authorList>
            <person name="Bromfield E.S.P."/>
            <person name="Cloutier S."/>
        </authorList>
    </citation>
    <scope>NUCLEOTIDE SEQUENCE</scope>
    <source>
        <strain evidence="7">5S5</strain>
    </source>
</reference>
<evidence type="ECO:0000313" key="8">
    <source>
        <dbReference type="Proteomes" id="UP001432046"/>
    </source>
</evidence>
<keyword evidence="8" id="KW-1185">Reference proteome</keyword>
<dbReference type="SUPFAM" id="SSF46626">
    <property type="entry name" value="Cytochrome c"/>
    <property type="match status" value="2"/>
</dbReference>
<organism evidence="7 8">
    <name type="scientific">Bradyrhizobium septentrionale</name>
    <dbReference type="NCBI Taxonomy" id="1404411"/>
    <lineage>
        <taxon>Bacteria</taxon>
        <taxon>Pseudomonadati</taxon>
        <taxon>Pseudomonadota</taxon>
        <taxon>Alphaproteobacteria</taxon>
        <taxon>Hyphomicrobiales</taxon>
        <taxon>Nitrobacteraceae</taxon>
        <taxon>Bradyrhizobium</taxon>
    </lineage>
</organism>
<dbReference type="InterPro" id="IPR051459">
    <property type="entry name" value="Cytochrome_c-type_DH"/>
</dbReference>
<feature type="domain" description="Cytochrome c" evidence="6">
    <location>
        <begin position="22"/>
        <end position="138"/>
    </location>
</feature>
<evidence type="ECO:0000313" key="7">
    <source>
        <dbReference type="EMBL" id="WXC81727.1"/>
    </source>
</evidence>
<proteinExistence type="predicted"/>
<evidence type="ECO:0000259" key="6">
    <source>
        <dbReference type="PROSITE" id="PS51007"/>
    </source>
</evidence>
<keyword evidence="2 4" id="KW-0479">Metal-binding</keyword>
<evidence type="ECO:0000256" key="5">
    <source>
        <dbReference type="SAM" id="SignalP"/>
    </source>
</evidence>
<accession>A0ABZ2P3C7</accession>
<reference evidence="7" key="1">
    <citation type="journal article" date="2021" name="Int. J. Syst. Evol. Microbiol.">
        <title>Bradyrhizobium septentrionale sp. nov. (sv. septentrionale) and Bradyrhizobium quebecense sp. nov. (sv. septentrionale) associated with legumes native to Canada possess rearranged symbiosis genes and numerous insertion sequences.</title>
        <authorList>
            <person name="Bromfield E.S.P."/>
            <person name="Cloutier S."/>
        </authorList>
    </citation>
    <scope>NUCLEOTIDE SEQUENCE</scope>
    <source>
        <strain evidence="7">5S5</strain>
    </source>
</reference>
<keyword evidence="5" id="KW-0732">Signal</keyword>
<dbReference type="InterPro" id="IPR036909">
    <property type="entry name" value="Cyt_c-like_dom_sf"/>
</dbReference>
<dbReference type="Gene3D" id="1.10.760.10">
    <property type="entry name" value="Cytochrome c-like domain"/>
    <property type="match status" value="2"/>
</dbReference>
<protein>
    <submittedName>
        <fullName evidence="7">Cytochrome c</fullName>
    </submittedName>
</protein>
<evidence type="ECO:0000256" key="4">
    <source>
        <dbReference type="PROSITE-ProRule" id="PRU00433"/>
    </source>
</evidence>
<sequence>MSLWLMLAFTAILSVGSAAAEDAVERGGYLVTTIIACGNCHTPKDANGQPILSRALSGGLSFETPNFSGTASNITPDLETGIGRWSDLDIKLALTTGVRPAAARLPGVPLSDVMPTHFYKALLPRDVDAIVAYLRTVSPVRNEVPLPNYKREVTPAPYPDAEIGFTPSSLNDEVRRGAYLATIGHCMGCHTPRTKGLSDFRNSLGKGGTRYDPAFVKGYPSAWKGSVASNITSHPQAGIGAWTDAEVKRALTQGIARDGRELDTPMKDHTPYFRGMTDEDLNSLVAWLRTVPPLE</sequence>